<evidence type="ECO:0000313" key="1">
    <source>
        <dbReference type="EMBL" id="CAG5077418.1"/>
    </source>
</evidence>
<dbReference type="Proteomes" id="UP000786811">
    <property type="component" value="Unassembled WGS sequence"/>
</dbReference>
<protein>
    <submittedName>
        <fullName evidence="1">Uncharacterized protein</fullName>
    </submittedName>
</protein>
<dbReference type="AlphaFoldDB" id="A0A8J2H5X0"/>
<proteinExistence type="predicted"/>
<sequence>MEFYGFGLSHVIFVICVSTHPIAIHHTMVQGYQNLLILQKRLNLNYQALKISRFVLFNISLPPLEALICATCSGVSINLLPLGSANA</sequence>
<accession>A0A8J2H5X0</accession>
<evidence type="ECO:0000313" key="2">
    <source>
        <dbReference type="Proteomes" id="UP000786811"/>
    </source>
</evidence>
<comment type="caution">
    <text evidence="1">The sequence shown here is derived from an EMBL/GenBank/DDBJ whole genome shotgun (WGS) entry which is preliminary data.</text>
</comment>
<dbReference type="EMBL" id="CAJNRD030001117">
    <property type="protein sequence ID" value="CAG5077418.1"/>
    <property type="molecule type" value="Genomic_DNA"/>
</dbReference>
<name>A0A8J2H5X0_COTCN</name>
<organism evidence="1 2">
    <name type="scientific">Cotesia congregata</name>
    <name type="common">Parasitoid wasp</name>
    <name type="synonym">Apanteles congregatus</name>
    <dbReference type="NCBI Taxonomy" id="51543"/>
    <lineage>
        <taxon>Eukaryota</taxon>
        <taxon>Metazoa</taxon>
        <taxon>Ecdysozoa</taxon>
        <taxon>Arthropoda</taxon>
        <taxon>Hexapoda</taxon>
        <taxon>Insecta</taxon>
        <taxon>Pterygota</taxon>
        <taxon>Neoptera</taxon>
        <taxon>Endopterygota</taxon>
        <taxon>Hymenoptera</taxon>
        <taxon>Apocrita</taxon>
        <taxon>Ichneumonoidea</taxon>
        <taxon>Braconidae</taxon>
        <taxon>Microgastrinae</taxon>
        <taxon>Cotesia</taxon>
    </lineage>
</organism>
<gene>
    <name evidence="1" type="ORF">HICCMSTLAB_LOCUS2451</name>
</gene>
<reference evidence="1" key="1">
    <citation type="submission" date="2021-04" db="EMBL/GenBank/DDBJ databases">
        <authorList>
            <person name="Chebbi M.A.C M."/>
        </authorList>
    </citation>
    <scope>NUCLEOTIDE SEQUENCE</scope>
</reference>
<keyword evidence="2" id="KW-1185">Reference proteome</keyword>